<proteinExistence type="predicted"/>
<accession>A0AAD7GE37</accession>
<protein>
    <submittedName>
        <fullName evidence="1">Uncharacterized protein</fullName>
    </submittedName>
</protein>
<sequence length="51" mass="5931">MPLPPQCNSCLRAHTHQRLVKSRGFLRLPTTSGFNKKYVAVTENSREWMSR</sequence>
<keyword evidence="2" id="KW-1185">Reference proteome</keyword>
<evidence type="ECO:0000313" key="1">
    <source>
        <dbReference type="EMBL" id="KAJ7690499.1"/>
    </source>
</evidence>
<comment type="caution">
    <text evidence="1">The sequence shown here is derived from an EMBL/GenBank/DDBJ whole genome shotgun (WGS) entry which is preliminary data.</text>
</comment>
<name>A0AAD7GE37_MYCRO</name>
<organism evidence="1 2">
    <name type="scientific">Mycena rosella</name>
    <name type="common">Pink bonnet</name>
    <name type="synonym">Agaricus rosellus</name>
    <dbReference type="NCBI Taxonomy" id="1033263"/>
    <lineage>
        <taxon>Eukaryota</taxon>
        <taxon>Fungi</taxon>
        <taxon>Dikarya</taxon>
        <taxon>Basidiomycota</taxon>
        <taxon>Agaricomycotina</taxon>
        <taxon>Agaricomycetes</taxon>
        <taxon>Agaricomycetidae</taxon>
        <taxon>Agaricales</taxon>
        <taxon>Marasmiineae</taxon>
        <taxon>Mycenaceae</taxon>
        <taxon>Mycena</taxon>
    </lineage>
</organism>
<evidence type="ECO:0000313" key="2">
    <source>
        <dbReference type="Proteomes" id="UP001221757"/>
    </source>
</evidence>
<dbReference type="Proteomes" id="UP001221757">
    <property type="component" value="Unassembled WGS sequence"/>
</dbReference>
<gene>
    <name evidence="1" type="ORF">B0H17DRAFT_1064865</name>
</gene>
<reference evidence="1" key="1">
    <citation type="submission" date="2023-03" db="EMBL/GenBank/DDBJ databases">
        <title>Massive genome expansion in bonnet fungi (Mycena s.s.) driven by repeated elements and novel gene families across ecological guilds.</title>
        <authorList>
            <consortium name="Lawrence Berkeley National Laboratory"/>
            <person name="Harder C.B."/>
            <person name="Miyauchi S."/>
            <person name="Viragh M."/>
            <person name="Kuo A."/>
            <person name="Thoen E."/>
            <person name="Andreopoulos B."/>
            <person name="Lu D."/>
            <person name="Skrede I."/>
            <person name="Drula E."/>
            <person name="Henrissat B."/>
            <person name="Morin E."/>
            <person name="Kohler A."/>
            <person name="Barry K."/>
            <person name="LaButti K."/>
            <person name="Morin E."/>
            <person name="Salamov A."/>
            <person name="Lipzen A."/>
            <person name="Mereny Z."/>
            <person name="Hegedus B."/>
            <person name="Baldrian P."/>
            <person name="Stursova M."/>
            <person name="Weitz H."/>
            <person name="Taylor A."/>
            <person name="Grigoriev I.V."/>
            <person name="Nagy L.G."/>
            <person name="Martin F."/>
            <person name="Kauserud H."/>
        </authorList>
    </citation>
    <scope>NUCLEOTIDE SEQUENCE</scope>
    <source>
        <strain evidence="1">CBHHK067</strain>
    </source>
</reference>
<dbReference type="EMBL" id="JARKIE010000064">
    <property type="protein sequence ID" value="KAJ7690499.1"/>
    <property type="molecule type" value="Genomic_DNA"/>
</dbReference>
<dbReference type="AlphaFoldDB" id="A0AAD7GE37"/>